<dbReference type="EMBL" id="MCGI01000001">
    <property type="protein sequence ID" value="ODM13826.1"/>
    <property type="molecule type" value="Genomic_DNA"/>
</dbReference>
<evidence type="ECO:0000259" key="1">
    <source>
        <dbReference type="Pfam" id="PF07944"/>
    </source>
</evidence>
<evidence type="ECO:0000259" key="2">
    <source>
        <dbReference type="Pfam" id="PF20736"/>
    </source>
</evidence>
<keyword evidence="3" id="KW-0378">Hydrolase</keyword>
<dbReference type="InterPro" id="IPR012878">
    <property type="entry name" value="Beta-AFase-like_GH127_cat"/>
</dbReference>
<dbReference type="AlphaFoldDB" id="A0A1E3AZZ7"/>
<dbReference type="GO" id="GO:0102478">
    <property type="term" value="F:beta-L-arabinofuranosidase activity"/>
    <property type="evidence" value="ECO:0007669"/>
    <property type="project" value="UniProtKB-EC"/>
</dbReference>
<dbReference type="InterPro" id="IPR008928">
    <property type="entry name" value="6-hairpin_glycosidase_sf"/>
</dbReference>
<organism evidence="3 4">
    <name type="scientific">Eisenbergiella tayi</name>
    <dbReference type="NCBI Taxonomy" id="1432052"/>
    <lineage>
        <taxon>Bacteria</taxon>
        <taxon>Bacillati</taxon>
        <taxon>Bacillota</taxon>
        <taxon>Clostridia</taxon>
        <taxon>Lachnospirales</taxon>
        <taxon>Lachnospiraceae</taxon>
        <taxon>Eisenbergiella</taxon>
    </lineage>
</organism>
<dbReference type="Proteomes" id="UP000095003">
    <property type="component" value="Unassembled WGS sequence"/>
</dbReference>
<comment type="caution">
    <text evidence="3">The sequence shown here is derived from an EMBL/GenBank/DDBJ whole genome shotgun (WGS) entry which is preliminary data.</text>
</comment>
<protein>
    <submittedName>
        <fullName evidence="3">Non-reducing end beta-L-arabinofuranosidase</fullName>
        <ecNumber evidence="3">3.2.1.185</ecNumber>
    </submittedName>
</protein>
<dbReference type="SUPFAM" id="SSF48208">
    <property type="entry name" value="Six-hairpin glycosidases"/>
    <property type="match status" value="1"/>
</dbReference>
<evidence type="ECO:0000313" key="4">
    <source>
        <dbReference type="Proteomes" id="UP000095003"/>
    </source>
</evidence>
<dbReference type="PATRIC" id="fig|1432052.3.peg.1689"/>
<feature type="domain" description="Non-reducing end beta-L-arabinofuranosidase-like GH127 catalytic" evidence="1">
    <location>
        <begin position="12"/>
        <end position="398"/>
    </location>
</feature>
<dbReference type="InterPro" id="IPR049046">
    <property type="entry name" value="Beta-AFase-like_GH127_middle"/>
</dbReference>
<dbReference type="PANTHER" id="PTHR31151:SF0">
    <property type="entry name" value="PROLINE-TRNA LIGASE (DUF1680)"/>
    <property type="match status" value="1"/>
</dbReference>
<dbReference type="Pfam" id="PF20736">
    <property type="entry name" value="Glyco_hydro127M"/>
    <property type="match status" value="1"/>
</dbReference>
<dbReference type="RefSeq" id="WP_069156310.1">
    <property type="nucleotide sequence ID" value="NZ_DBFYTC010000022.1"/>
</dbReference>
<accession>A0A1E3AZZ7</accession>
<dbReference type="GO" id="GO:0005975">
    <property type="term" value="P:carbohydrate metabolic process"/>
    <property type="evidence" value="ECO:0007669"/>
    <property type="project" value="InterPro"/>
</dbReference>
<reference evidence="3 4" key="1">
    <citation type="submission" date="2016-07" db="EMBL/GenBank/DDBJ databases">
        <title>Characterization of isolates of Eisenbergiella tayi derived from blood cultures, using whole genome sequencing.</title>
        <authorList>
            <person name="Burdz T."/>
            <person name="Wiebe D."/>
            <person name="Huynh C."/>
            <person name="Bernard K."/>
        </authorList>
    </citation>
    <scope>NUCLEOTIDE SEQUENCE [LARGE SCALE GENOMIC DNA]</scope>
    <source>
        <strain evidence="3 4">NML 120489</strain>
    </source>
</reference>
<proteinExistence type="predicted"/>
<gene>
    <name evidence="3" type="primary">hypBA1_3</name>
    <name evidence="3" type="ORF">BEH84_01545</name>
</gene>
<dbReference type="Pfam" id="PF07944">
    <property type="entry name" value="Beta-AFase-like_GH127_cat"/>
    <property type="match status" value="1"/>
</dbReference>
<keyword evidence="3" id="KW-0326">Glycosidase</keyword>
<dbReference type="PANTHER" id="PTHR31151">
    <property type="entry name" value="PROLINE-TRNA LIGASE (DUF1680)"/>
    <property type="match status" value="1"/>
</dbReference>
<evidence type="ECO:0000313" key="3">
    <source>
        <dbReference type="EMBL" id="ODM13826.1"/>
    </source>
</evidence>
<feature type="domain" description="Non-reducing end beta-L-arabinofuranosidase-like GH127 middle" evidence="2">
    <location>
        <begin position="446"/>
        <end position="505"/>
    </location>
</feature>
<name>A0A1E3AZZ7_9FIRM</name>
<sequence length="606" mass="70700">MKRLIEIAQDKVKIFDANLVRHQKENRDYLLELSIQKLLVPHMFEAGRYKTNDLPVDIYGGWEAPTSQLRGHFLGHWLSACAMNYEMTGDSLIKAKAEAVVEELEKCQIANGGSWAASIPEKYLNWISQGIEVWAPQYNIHKTFMGLLDIYIMAGNKKALIIADKFGEWFYNWSGKFSKEEFQNILEVETGGMLEIWAILYQVTKKEIYKALIKRYYRESLFDDLLQGKDVLTNMHANTTIPEILGAASVYEATGDIKYLTIVKEYWRQAVVERECFATGGQTCGEVWTPKHKLNTRLGNKTQEHCTVYNMMRLAKFLFCYDADSSYMDYWEKNMYNGILAQSYWDGFHVNVAKTKYPSTGFMTYFLPMQAGSRKAWRGKYEYFFCCHGTVVQANAALNRGIYYKGEECIYVCQYFDSDCNEAIHGKEIRIRQRKKEYAEGFEYQDKPANMELDFYIEYDGEREFSILFRIPKWCNGKFEAFINGKRVDNNVNYGFISVCRNWNKDIIHIIFERKIYTEKLPGNENMVAFLDGPEVLAGLTKKERTLYCNSDSPEKMVVPECDREWEAWTSYYRVNGQKKGLHLIPLNKVGYEKYQIYFPATDIED</sequence>
<dbReference type="EC" id="3.2.1.185" evidence="3"/>